<evidence type="ECO:0000313" key="2">
    <source>
        <dbReference type="Proteomes" id="UP001215231"/>
    </source>
</evidence>
<reference evidence="1 2" key="1">
    <citation type="journal article" date="2022" name="Mar. Drugs">
        <title>Bioassay-Guided Fractionation Leads to the Detection of Cholic Acid Generated by the Rare Thalassomonas sp.</title>
        <authorList>
            <person name="Pheiffer F."/>
            <person name="Schneider Y.K."/>
            <person name="Hansen E.H."/>
            <person name="Andersen J.H."/>
            <person name="Isaksson J."/>
            <person name="Busche T."/>
            <person name="R C."/>
            <person name="Kalinowski J."/>
            <person name="Zyl L.V."/>
            <person name="Trindade M."/>
        </authorList>
    </citation>
    <scope>NUCLEOTIDE SEQUENCE [LARGE SCALE GENOMIC DNA]</scope>
    <source>
        <strain evidence="1 2">A5K-61T</strain>
    </source>
</reference>
<dbReference type="RefSeq" id="WP_274051936.1">
    <property type="nucleotide sequence ID" value="NZ_CP059693.1"/>
</dbReference>
<evidence type="ECO:0000313" key="1">
    <source>
        <dbReference type="EMBL" id="WDE11756.1"/>
    </source>
</evidence>
<sequence>MRISALPCINGHLPKVNMLGKSSYVMVCQKSGCNCLGQAGMKPQKSYHEAILEWNKFTPVHTTVDLYHPTVRVKGLPLREAWLNLTVERMFIDKFLTFFSCDDLMADDREVFIIRQKWLELLSHQLNLLADTEAVKNHQVKVKKLSRQARQKQCKKVSGQMLNKAFG</sequence>
<dbReference type="Proteomes" id="UP001215231">
    <property type="component" value="Chromosome"/>
</dbReference>
<gene>
    <name evidence="1" type="ORF">H3N35_26785</name>
</gene>
<protein>
    <recommendedName>
        <fullName evidence="3">Transposase</fullName>
    </recommendedName>
</protein>
<name>A0ABY7VFG7_9GAMM</name>
<keyword evidence="2" id="KW-1185">Reference proteome</keyword>
<organism evidence="1 2">
    <name type="scientific">Thalassomonas haliotis</name>
    <dbReference type="NCBI Taxonomy" id="485448"/>
    <lineage>
        <taxon>Bacteria</taxon>
        <taxon>Pseudomonadati</taxon>
        <taxon>Pseudomonadota</taxon>
        <taxon>Gammaproteobacteria</taxon>
        <taxon>Alteromonadales</taxon>
        <taxon>Colwelliaceae</taxon>
        <taxon>Thalassomonas</taxon>
    </lineage>
</organism>
<evidence type="ECO:0008006" key="3">
    <source>
        <dbReference type="Google" id="ProtNLM"/>
    </source>
</evidence>
<accession>A0ABY7VFG7</accession>
<proteinExistence type="predicted"/>
<dbReference type="EMBL" id="CP059693">
    <property type="protein sequence ID" value="WDE11756.1"/>
    <property type="molecule type" value="Genomic_DNA"/>
</dbReference>